<dbReference type="OrthoDB" id="784520at2759"/>
<dbReference type="Gramene" id="Dexi4A01G0011100.1">
    <property type="protein sequence ID" value="Dexi4A01G0011100.1:cds"/>
    <property type="gene ID" value="Dexi4A01G0011100"/>
</dbReference>
<evidence type="ECO:0000259" key="2">
    <source>
        <dbReference type="Pfam" id="PF14416"/>
    </source>
</evidence>
<dbReference type="GO" id="GO:0016413">
    <property type="term" value="F:O-acetyltransferase activity"/>
    <property type="evidence" value="ECO:0007669"/>
    <property type="project" value="InterPro"/>
</dbReference>
<reference evidence="3" key="1">
    <citation type="submission" date="2020-07" db="EMBL/GenBank/DDBJ databases">
        <title>Genome sequence and genetic diversity analysis of an under-domesticated orphan crop, white fonio (Digitaria exilis).</title>
        <authorList>
            <person name="Bennetzen J.L."/>
            <person name="Chen S."/>
            <person name="Ma X."/>
            <person name="Wang X."/>
            <person name="Yssel A.E.J."/>
            <person name="Chaluvadi S.R."/>
            <person name="Johnson M."/>
            <person name="Gangashetty P."/>
            <person name="Hamidou F."/>
            <person name="Sanogo M.D."/>
            <person name="Zwaenepoel A."/>
            <person name="Wallace J."/>
            <person name="Van De Peer Y."/>
            <person name="Van Deynze A."/>
        </authorList>
    </citation>
    <scope>NUCLEOTIDE SEQUENCE</scope>
    <source>
        <tissue evidence="3">Leaves</tissue>
    </source>
</reference>
<keyword evidence="4" id="KW-1185">Reference proteome</keyword>
<keyword evidence="1" id="KW-0472">Membrane</keyword>
<sequence>MPEAKAERQRRGACQLRQRLLGIAADLRVHKLHLATVAPATAASLLPALAVIALVLLLLAASARRPPPSPSFSLDSYRSGVTIVPAAGHSRGSAAAAAARVPSGCDIFRPGEWVPDEDAPYYTNLTCPFIQEHQNCMKYGRPDTGFLRWRWRPAGCELPRFDAAAFLDAVRDTSMAFVGD</sequence>
<proteinExistence type="predicted"/>
<dbReference type="InterPro" id="IPR025846">
    <property type="entry name" value="TBL_N"/>
</dbReference>
<dbReference type="AlphaFoldDB" id="A0A835EZG4"/>
<dbReference type="GO" id="GO:0005794">
    <property type="term" value="C:Golgi apparatus"/>
    <property type="evidence" value="ECO:0007669"/>
    <property type="project" value="TreeGrafter"/>
</dbReference>
<name>A0A835EZG4_9POAL</name>
<accession>A0A835EZG4</accession>
<evidence type="ECO:0000256" key="1">
    <source>
        <dbReference type="SAM" id="Phobius"/>
    </source>
</evidence>
<dbReference type="PANTHER" id="PTHR32285">
    <property type="entry name" value="PROTEIN TRICHOME BIREFRINGENCE-LIKE 9-RELATED"/>
    <property type="match status" value="1"/>
</dbReference>
<keyword evidence="1" id="KW-1133">Transmembrane helix</keyword>
<dbReference type="Proteomes" id="UP000636709">
    <property type="component" value="Unassembled WGS sequence"/>
</dbReference>
<dbReference type="PANTHER" id="PTHR32285:SF272">
    <property type="entry name" value="OS06G0273200 PROTEIN"/>
    <property type="match status" value="1"/>
</dbReference>
<feature type="transmembrane region" description="Helical" evidence="1">
    <location>
        <begin position="37"/>
        <end position="61"/>
    </location>
</feature>
<protein>
    <recommendedName>
        <fullName evidence="2">Trichome birefringence-like N-terminal domain-containing protein</fullName>
    </recommendedName>
</protein>
<gene>
    <name evidence="3" type="ORF">HU200_021684</name>
</gene>
<evidence type="ECO:0000313" key="3">
    <source>
        <dbReference type="EMBL" id="KAF8723719.1"/>
    </source>
</evidence>
<dbReference type="Pfam" id="PF14416">
    <property type="entry name" value="PMR5N"/>
    <property type="match status" value="1"/>
</dbReference>
<dbReference type="EMBL" id="JACEFO010001666">
    <property type="protein sequence ID" value="KAF8723719.1"/>
    <property type="molecule type" value="Genomic_DNA"/>
</dbReference>
<evidence type="ECO:0000313" key="4">
    <source>
        <dbReference type="Proteomes" id="UP000636709"/>
    </source>
</evidence>
<feature type="domain" description="Trichome birefringence-like N-terminal" evidence="2">
    <location>
        <begin position="104"/>
        <end position="157"/>
    </location>
</feature>
<comment type="caution">
    <text evidence="3">The sequence shown here is derived from an EMBL/GenBank/DDBJ whole genome shotgun (WGS) entry which is preliminary data.</text>
</comment>
<keyword evidence="1" id="KW-0812">Transmembrane</keyword>
<dbReference type="InterPro" id="IPR029962">
    <property type="entry name" value="TBL"/>
</dbReference>
<organism evidence="3 4">
    <name type="scientific">Digitaria exilis</name>
    <dbReference type="NCBI Taxonomy" id="1010633"/>
    <lineage>
        <taxon>Eukaryota</taxon>
        <taxon>Viridiplantae</taxon>
        <taxon>Streptophyta</taxon>
        <taxon>Embryophyta</taxon>
        <taxon>Tracheophyta</taxon>
        <taxon>Spermatophyta</taxon>
        <taxon>Magnoliopsida</taxon>
        <taxon>Liliopsida</taxon>
        <taxon>Poales</taxon>
        <taxon>Poaceae</taxon>
        <taxon>PACMAD clade</taxon>
        <taxon>Panicoideae</taxon>
        <taxon>Panicodae</taxon>
        <taxon>Paniceae</taxon>
        <taxon>Anthephorinae</taxon>
        <taxon>Digitaria</taxon>
    </lineage>
</organism>